<dbReference type="Pfam" id="PF03799">
    <property type="entry name" value="FtsQ_DivIB_C"/>
    <property type="match status" value="1"/>
</dbReference>
<keyword evidence="3 9" id="KW-0997">Cell inner membrane</keyword>
<evidence type="ECO:0000256" key="3">
    <source>
        <dbReference type="ARBA" id="ARBA00022519"/>
    </source>
</evidence>
<reference evidence="12" key="1">
    <citation type="journal article" date="2019" name="Int. J. Syst. Evol. Microbiol.">
        <title>The Global Catalogue of Microorganisms (GCM) 10K type strain sequencing project: providing services to taxonomists for standard genome sequencing and annotation.</title>
        <authorList>
            <consortium name="The Broad Institute Genomics Platform"/>
            <consortium name="The Broad Institute Genome Sequencing Center for Infectious Disease"/>
            <person name="Wu L."/>
            <person name="Ma J."/>
        </authorList>
    </citation>
    <scope>NUCLEOTIDE SEQUENCE [LARGE SCALE GENOMIC DNA]</scope>
    <source>
        <strain evidence="12">KCTC 52168</strain>
    </source>
</reference>
<dbReference type="GO" id="GO:0051301">
    <property type="term" value="P:cell division"/>
    <property type="evidence" value="ECO:0007669"/>
    <property type="project" value="UniProtKB-KW"/>
</dbReference>
<evidence type="ECO:0000259" key="10">
    <source>
        <dbReference type="PROSITE" id="PS51779"/>
    </source>
</evidence>
<dbReference type="RefSeq" id="WP_377305406.1">
    <property type="nucleotide sequence ID" value="NZ_CP180191.1"/>
</dbReference>
<dbReference type="Gene3D" id="3.40.50.11690">
    <property type="entry name" value="Cell division protein FtsQ/DivIB"/>
    <property type="match status" value="1"/>
</dbReference>
<sequence>MWNNANALNKLAAVLITVATLALAWAGVQWLARHPWFAIKTVRIVGDTARVNEITLRTSLVKRMRGTFFTTNLAEIKRSAEGLPWVRRAQVSRHWPNAIVIRLEAHQPLARLNEAQLVNTLGEAFTVNLGEVEMLAKLPEFVGPEGTSAQMSERYRVLRHHLEPLGLQPVRVLLSDRLSWTVGLQQGTVLELGRDIGAQPVEERLIRFAQYWDASIRKLGVPQRVDLRYRDGFAFYSPGLRVKAGPQPSAVRTQ</sequence>
<evidence type="ECO:0000313" key="11">
    <source>
        <dbReference type="EMBL" id="MFC3148991.1"/>
    </source>
</evidence>
<evidence type="ECO:0000313" key="12">
    <source>
        <dbReference type="Proteomes" id="UP001595556"/>
    </source>
</evidence>
<dbReference type="InterPro" id="IPR013685">
    <property type="entry name" value="POTRA_FtsQ_type"/>
</dbReference>
<dbReference type="HAMAP" id="MF_00911">
    <property type="entry name" value="FtsQ_subfam"/>
    <property type="match status" value="1"/>
</dbReference>
<dbReference type="InterPro" id="IPR026579">
    <property type="entry name" value="FtsQ"/>
</dbReference>
<dbReference type="Proteomes" id="UP001595556">
    <property type="component" value="Unassembled WGS sequence"/>
</dbReference>
<accession>A0ABV7HBQ5</accession>
<protein>
    <recommendedName>
        <fullName evidence="9">Cell division protein FtsQ</fullName>
    </recommendedName>
</protein>
<feature type="domain" description="POTRA" evidence="10">
    <location>
        <begin position="37"/>
        <end position="106"/>
    </location>
</feature>
<proteinExistence type="inferred from homology"/>
<keyword evidence="2 9" id="KW-1003">Cell membrane</keyword>
<dbReference type="Gene3D" id="3.10.20.310">
    <property type="entry name" value="membrane protein fhac"/>
    <property type="match status" value="1"/>
</dbReference>
<dbReference type="InterPro" id="IPR005548">
    <property type="entry name" value="Cell_div_FtsQ/DivIB_C"/>
</dbReference>
<keyword evidence="6 9" id="KW-1133">Transmembrane helix</keyword>
<keyword evidence="5 9" id="KW-0812">Transmembrane</keyword>
<keyword evidence="7 9" id="KW-0472">Membrane</keyword>
<keyword evidence="4 9" id="KW-0132">Cell division</keyword>
<dbReference type="InterPro" id="IPR034746">
    <property type="entry name" value="POTRA"/>
</dbReference>
<comment type="subcellular location">
    <subcellularLocation>
        <location evidence="9">Cell inner membrane</location>
        <topology evidence="9">Single-pass type II membrane protein</topology>
    </subcellularLocation>
    <subcellularLocation>
        <location evidence="1">Membrane</location>
    </subcellularLocation>
    <text evidence="9">Localizes to the division septum.</text>
</comment>
<evidence type="ECO:0000256" key="9">
    <source>
        <dbReference type="HAMAP-Rule" id="MF_00911"/>
    </source>
</evidence>
<comment type="caution">
    <text evidence="11">The sequence shown here is derived from an EMBL/GenBank/DDBJ whole genome shotgun (WGS) entry which is preliminary data.</text>
</comment>
<dbReference type="InterPro" id="IPR045335">
    <property type="entry name" value="FtsQ_C_sf"/>
</dbReference>
<dbReference type="PANTHER" id="PTHR35851">
    <property type="entry name" value="CELL DIVISION PROTEIN FTSQ"/>
    <property type="match status" value="1"/>
</dbReference>
<evidence type="ECO:0000256" key="2">
    <source>
        <dbReference type="ARBA" id="ARBA00022475"/>
    </source>
</evidence>
<evidence type="ECO:0000256" key="8">
    <source>
        <dbReference type="ARBA" id="ARBA00023306"/>
    </source>
</evidence>
<keyword evidence="8 9" id="KW-0131">Cell cycle</keyword>
<name>A0ABV7HBQ5_9BURK</name>
<evidence type="ECO:0000256" key="5">
    <source>
        <dbReference type="ARBA" id="ARBA00022692"/>
    </source>
</evidence>
<dbReference type="EMBL" id="JBHRTI010000010">
    <property type="protein sequence ID" value="MFC3148991.1"/>
    <property type="molecule type" value="Genomic_DNA"/>
</dbReference>
<dbReference type="PROSITE" id="PS51779">
    <property type="entry name" value="POTRA"/>
    <property type="match status" value="1"/>
</dbReference>
<evidence type="ECO:0000256" key="4">
    <source>
        <dbReference type="ARBA" id="ARBA00022618"/>
    </source>
</evidence>
<organism evidence="11 12">
    <name type="scientific">Piscinibacterium candidicorallinum</name>
    <dbReference type="NCBI Taxonomy" id="1793872"/>
    <lineage>
        <taxon>Bacteria</taxon>
        <taxon>Pseudomonadati</taxon>
        <taxon>Pseudomonadota</taxon>
        <taxon>Betaproteobacteria</taxon>
        <taxon>Burkholderiales</taxon>
        <taxon>Piscinibacterium</taxon>
    </lineage>
</organism>
<evidence type="ECO:0000256" key="7">
    <source>
        <dbReference type="ARBA" id="ARBA00023136"/>
    </source>
</evidence>
<dbReference type="PANTHER" id="PTHR35851:SF1">
    <property type="entry name" value="CELL DIVISION PROTEIN FTSQ"/>
    <property type="match status" value="1"/>
</dbReference>
<comment type="similarity">
    <text evidence="9">Belongs to the FtsQ/DivIB family. FtsQ subfamily.</text>
</comment>
<comment type="function">
    <text evidence="9">Essential cell division protein. May link together the upstream cell division proteins, which are predominantly cytoplasmic, with the downstream cell division proteins, which are predominantly periplasmic. May control correct divisome assembly.</text>
</comment>
<gene>
    <name evidence="9" type="primary">ftsQ</name>
    <name evidence="11" type="ORF">ACFOEN_15300</name>
</gene>
<evidence type="ECO:0000256" key="1">
    <source>
        <dbReference type="ARBA" id="ARBA00004370"/>
    </source>
</evidence>
<keyword evidence="12" id="KW-1185">Reference proteome</keyword>
<dbReference type="Pfam" id="PF08478">
    <property type="entry name" value="POTRA_1"/>
    <property type="match status" value="1"/>
</dbReference>
<evidence type="ECO:0000256" key="6">
    <source>
        <dbReference type="ARBA" id="ARBA00022989"/>
    </source>
</evidence>
<comment type="subunit">
    <text evidence="9">Part of a complex composed of FtsB, FtsL and FtsQ.</text>
</comment>